<gene>
    <name evidence="2" type="ORF">CB0940_08148</name>
    <name evidence="3" type="ORF">RHO25_009360</name>
</gene>
<keyword evidence="5" id="KW-1185">Reference proteome</keyword>
<feature type="region of interest" description="Disordered" evidence="1">
    <location>
        <begin position="1"/>
        <end position="122"/>
    </location>
</feature>
<accession>A0A2G5HPU7</accession>
<feature type="compositionally biased region" description="Acidic residues" evidence="1">
    <location>
        <begin position="87"/>
        <end position="98"/>
    </location>
</feature>
<feature type="compositionally biased region" description="Basic residues" evidence="1">
    <location>
        <begin position="31"/>
        <end position="40"/>
    </location>
</feature>
<evidence type="ECO:0000313" key="3">
    <source>
        <dbReference type="EMBL" id="WPB04713.1"/>
    </source>
</evidence>
<protein>
    <submittedName>
        <fullName evidence="2">Uncharacterized protein</fullName>
    </submittedName>
</protein>
<dbReference type="Proteomes" id="UP001302367">
    <property type="component" value="Chromosome 6"/>
</dbReference>
<evidence type="ECO:0000313" key="4">
    <source>
        <dbReference type="Proteomes" id="UP000230605"/>
    </source>
</evidence>
<name>A0A2G5HPU7_CERBT</name>
<dbReference type="EMBL" id="LKMD01000104">
    <property type="protein sequence ID" value="PIA94548.1"/>
    <property type="molecule type" value="Genomic_DNA"/>
</dbReference>
<reference evidence="2 4" key="1">
    <citation type="submission" date="2015-10" db="EMBL/GenBank/DDBJ databases">
        <title>The cercosporin biosynthetic gene cluster was horizontally transferred to several fungal lineages and shown to be expanded in Cercospora beticola based on microsynteny with recipient genomes.</title>
        <authorList>
            <person name="De Jonge R."/>
            <person name="Ebert M.K."/>
            <person name="Suttle J.C."/>
            <person name="Jurick Ii W.M."/>
            <person name="Secor G.A."/>
            <person name="Thomma B.P."/>
            <person name="Van De Peer Y."/>
            <person name="Bolton M.D."/>
        </authorList>
    </citation>
    <scope>NUCLEOTIDE SEQUENCE [LARGE SCALE GENOMIC DNA]</scope>
    <source>
        <strain evidence="2 4">09-40</strain>
    </source>
</reference>
<feature type="compositionally biased region" description="Polar residues" evidence="1">
    <location>
        <begin position="58"/>
        <end position="81"/>
    </location>
</feature>
<dbReference type="EMBL" id="CP134189">
    <property type="protein sequence ID" value="WPB04713.1"/>
    <property type="molecule type" value="Genomic_DNA"/>
</dbReference>
<dbReference type="Proteomes" id="UP000230605">
    <property type="component" value="Chromosome 6"/>
</dbReference>
<dbReference type="OrthoDB" id="10652338at2759"/>
<proteinExistence type="predicted"/>
<organism evidence="2 4">
    <name type="scientific">Cercospora beticola</name>
    <name type="common">Sugarbeet leaf spot fungus</name>
    <dbReference type="NCBI Taxonomy" id="122368"/>
    <lineage>
        <taxon>Eukaryota</taxon>
        <taxon>Fungi</taxon>
        <taxon>Dikarya</taxon>
        <taxon>Ascomycota</taxon>
        <taxon>Pezizomycotina</taxon>
        <taxon>Dothideomycetes</taxon>
        <taxon>Dothideomycetidae</taxon>
        <taxon>Mycosphaerellales</taxon>
        <taxon>Mycosphaerellaceae</taxon>
        <taxon>Cercospora</taxon>
    </lineage>
</organism>
<evidence type="ECO:0000256" key="1">
    <source>
        <dbReference type="SAM" id="MobiDB-lite"/>
    </source>
</evidence>
<sequence length="308" mass="34317">MHRATAHEALSLRQKKRKASPTSAARDGLSKNKKVPKVHRAAVPTALSLRFKKATTPPADSNYDTDSSEVTVVPENDTNGSARDDTCGSDEEAAESDGESEKSWSGIEDNEEEEPISAADNKPLTMRDYIDILKLKALSKHKTKWGNEWEGDEWGEDSDEEVEEGGDQYLTSEVGDSLISVPYGNQTITTPHTSFKATRLNEIRAACGLPAEDYLDKEKQPRYKTESEWGWPKQAIHWKIDLINAVADLAADCPDPVRANRLLWAKMKKNKKIFGLDRAVQPAEVRAVVSQLQMEKEQKLARVSSLLQ</sequence>
<evidence type="ECO:0000313" key="2">
    <source>
        <dbReference type="EMBL" id="PIA94548.1"/>
    </source>
</evidence>
<reference evidence="3 5" key="2">
    <citation type="submission" date="2023-09" db="EMBL/GenBank/DDBJ databases">
        <title>Complete-Gapless Cercospora beticola genome.</title>
        <authorList>
            <person name="Wyatt N.A."/>
            <person name="Spanner R.E."/>
            <person name="Bolton M.D."/>
        </authorList>
    </citation>
    <scope>NUCLEOTIDE SEQUENCE [LARGE SCALE GENOMIC DNA]</scope>
    <source>
        <strain evidence="3">Cb09-40</strain>
    </source>
</reference>
<dbReference type="AlphaFoldDB" id="A0A2G5HPU7"/>
<evidence type="ECO:0000313" key="5">
    <source>
        <dbReference type="Proteomes" id="UP001302367"/>
    </source>
</evidence>